<feature type="domain" description="Peptidase S9 prolyl oligopeptidase catalytic" evidence="3">
    <location>
        <begin position="492"/>
        <end position="705"/>
    </location>
</feature>
<dbReference type="SUPFAM" id="SSF82171">
    <property type="entry name" value="DPP6 N-terminal domain-like"/>
    <property type="match status" value="1"/>
</dbReference>
<evidence type="ECO:0000256" key="2">
    <source>
        <dbReference type="ARBA" id="ARBA00022801"/>
    </source>
</evidence>
<dbReference type="InterPro" id="IPR029058">
    <property type="entry name" value="AB_hydrolase_fold"/>
</dbReference>
<name>A0ABQ9WVM5_9EUKA</name>
<keyword evidence="5" id="KW-1185">Reference proteome</keyword>
<organism evidence="4 5">
    <name type="scientific">Blattamonas nauphoetae</name>
    <dbReference type="NCBI Taxonomy" id="2049346"/>
    <lineage>
        <taxon>Eukaryota</taxon>
        <taxon>Metamonada</taxon>
        <taxon>Preaxostyla</taxon>
        <taxon>Oxymonadida</taxon>
        <taxon>Blattamonas</taxon>
    </lineage>
</organism>
<dbReference type="Pfam" id="PF00326">
    <property type="entry name" value="Peptidase_S9"/>
    <property type="match status" value="1"/>
</dbReference>
<dbReference type="SUPFAM" id="SSF53474">
    <property type="entry name" value="alpha/beta-Hydrolases"/>
    <property type="match status" value="1"/>
</dbReference>
<evidence type="ECO:0000259" key="3">
    <source>
        <dbReference type="Pfam" id="PF00326"/>
    </source>
</evidence>
<dbReference type="Proteomes" id="UP001281761">
    <property type="component" value="Unassembled WGS sequence"/>
</dbReference>
<accession>A0ABQ9WVM5</accession>
<gene>
    <name evidence="4" type="ORF">BLNAU_21531</name>
</gene>
<dbReference type="EMBL" id="JARBJD010000340">
    <property type="protein sequence ID" value="KAK2943544.1"/>
    <property type="molecule type" value="Genomic_DNA"/>
</dbReference>
<dbReference type="GO" id="GO:0016787">
    <property type="term" value="F:hydrolase activity"/>
    <property type="evidence" value="ECO:0007669"/>
    <property type="project" value="UniProtKB-KW"/>
</dbReference>
<evidence type="ECO:0000256" key="1">
    <source>
        <dbReference type="ARBA" id="ARBA00022729"/>
    </source>
</evidence>
<proteinExistence type="predicted"/>
<dbReference type="Gene3D" id="3.40.50.1820">
    <property type="entry name" value="alpha/beta hydrolase"/>
    <property type="match status" value="1"/>
</dbReference>
<protein>
    <submittedName>
        <fullName evidence="4">Dipeptidyl-peptidase</fullName>
        <ecNumber evidence="4">3.4.14.-</ecNumber>
    </submittedName>
</protein>
<evidence type="ECO:0000313" key="4">
    <source>
        <dbReference type="EMBL" id="KAK2943544.1"/>
    </source>
</evidence>
<dbReference type="PANTHER" id="PTHR42776:SF13">
    <property type="entry name" value="DIPEPTIDYL-PEPTIDASE 5"/>
    <property type="match status" value="1"/>
</dbReference>
<reference evidence="4 5" key="1">
    <citation type="journal article" date="2022" name="bioRxiv">
        <title>Genomics of Preaxostyla Flagellates Illuminates Evolutionary Transitions and the Path Towards Mitochondrial Loss.</title>
        <authorList>
            <person name="Novak L.V.F."/>
            <person name="Treitli S.C."/>
            <person name="Pyrih J."/>
            <person name="Halakuc P."/>
            <person name="Pipaliya S.V."/>
            <person name="Vacek V."/>
            <person name="Brzon O."/>
            <person name="Soukal P."/>
            <person name="Eme L."/>
            <person name="Dacks J.B."/>
            <person name="Karnkowska A."/>
            <person name="Elias M."/>
            <person name="Hampl V."/>
        </authorList>
    </citation>
    <scope>NUCLEOTIDE SEQUENCE [LARGE SCALE GENOMIC DNA]</scope>
    <source>
        <strain evidence="4">NAU3</strain>
        <tissue evidence="4">Gut</tissue>
    </source>
</reference>
<sequence>MLVFIGLVIASRADNGPFTAEMQVKMNRLGTFVVAPDNSILIYKATVWNQRTNKNVPSWYCVDIENGTEREIFKEIGSTISEIAFSPEPTHVFILQKVRDISKVVLVNLTDETTTVVKELELAANSLKVSKTGNVICFSCWVYPGLSLEETSVFDATKRLEGSDAAVFETMPAHVWDFSKVNKVRHVFYLRADEQSTLAVPKYSAPVDLLPNYFGDCPEYRSGSASDYDISPDGNFVVMSAQPRKIKVYTVARQLILARTDKEAEGANFAVINGEAQGLITSPIFDMSGQKVLFLEGQDKIYVNAEKYLCSVDIVTLEKNVLIKDMGEYSSVAHSTVEPNKIYALRVEQAQANLHQITLLPQGNVDECLTLPQLSNVHSFIQLSHTHFILSLSSFAHPHDLYLFRTDWKEGMTGTKLAALTRLNDATLSTITPPLIPPQVFTVQTPKTGDSIHCWYFPPAGTLKKDGQDKDTKYPLICIFHGGPHLAYQNSWSYSWNPQPYLYQGYAVIIPHYHGSHSFGQPFQDILRGRFGELPMTDVIAARDACLKEFPYLDSRRTIGFGGSCGGYLVDYIAGQQPKENPFNVFLSHASLFDLERIAFETDDVYFQEALMLSRVWDNREEYIKRSPFRQPAAGKWSVPTIITHGIKDKRIPYTQSIALFTELQCIDCPSKLLLFKTEDHQINKPGNSIEWFREVLAFFEKYLAEDELVKTEERKKNVQKEFDAKAMPQKEYMQKEVDEPLKLEL</sequence>
<keyword evidence="1" id="KW-0732">Signal</keyword>
<dbReference type="PANTHER" id="PTHR42776">
    <property type="entry name" value="SERINE PEPTIDASE S9 FAMILY MEMBER"/>
    <property type="match status" value="1"/>
</dbReference>
<comment type="caution">
    <text evidence="4">The sequence shown here is derived from an EMBL/GenBank/DDBJ whole genome shotgun (WGS) entry which is preliminary data.</text>
</comment>
<dbReference type="EC" id="3.4.14.-" evidence="4"/>
<dbReference type="InterPro" id="IPR001375">
    <property type="entry name" value="Peptidase_S9_cat"/>
</dbReference>
<keyword evidence="2 4" id="KW-0378">Hydrolase</keyword>
<evidence type="ECO:0000313" key="5">
    <source>
        <dbReference type="Proteomes" id="UP001281761"/>
    </source>
</evidence>